<dbReference type="InterPro" id="IPR032710">
    <property type="entry name" value="NTF2-like_dom_sf"/>
</dbReference>
<dbReference type="PANTHER" id="PTHR33747:SF1">
    <property type="entry name" value="ADENYLATE CYCLASE-ASSOCIATED CAP C-TERMINAL DOMAIN-CONTAINING PROTEIN"/>
    <property type="match status" value="1"/>
</dbReference>
<comment type="caution">
    <text evidence="2">The sequence shown here is derived from an EMBL/GenBank/DDBJ whole genome shotgun (WGS) entry which is preliminary data.</text>
</comment>
<name>A0A418XYK3_9GAMM</name>
<gene>
    <name evidence="2" type="ORF">D4A39_06365</name>
</gene>
<protein>
    <submittedName>
        <fullName evidence="2">Zinc chelation protein SecC</fullName>
    </submittedName>
</protein>
<sequence length="146" mass="16437">MTRCECRSGRDYADCCQPLHQGHPASHPEALMRSRFCAFARGDTDYLSRSWHTETRPTNLSLDSDEHWVNLDILDSDEDGDNGSVHFRAICRIGQTFSVLEEISRFVREGGHWFYLAGKPSVTPLKPGRNDPCPCGSGKKFKKCCG</sequence>
<evidence type="ECO:0000313" key="3">
    <source>
        <dbReference type="Proteomes" id="UP000283734"/>
    </source>
</evidence>
<reference evidence="2 3" key="1">
    <citation type="submission" date="2018-09" db="EMBL/GenBank/DDBJ databases">
        <title>Alcanivorax profundi sp. nov., isolated from 1000 m-depth seawater of the Mariana Trench.</title>
        <authorList>
            <person name="Liu J."/>
        </authorList>
    </citation>
    <scope>NUCLEOTIDE SEQUENCE [LARGE SCALE GENOMIC DNA]</scope>
    <source>
        <strain evidence="2 3">MTEO17</strain>
    </source>
</reference>
<dbReference type="InterPro" id="IPR048469">
    <property type="entry name" value="YchJ-like_M"/>
</dbReference>
<evidence type="ECO:0000313" key="2">
    <source>
        <dbReference type="EMBL" id="RJG18105.1"/>
    </source>
</evidence>
<keyword evidence="3" id="KW-1185">Reference proteome</keyword>
<dbReference type="Gene3D" id="3.10.450.50">
    <property type="match status" value="1"/>
</dbReference>
<dbReference type="OrthoDB" id="21421at2"/>
<dbReference type="InterPro" id="IPR004027">
    <property type="entry name" value="SEC_C_motif"/>
</dbReference>
<evidence type="ECO:0000259" key="1">
    <source>
        <dbReference type="Pfam" id="PF17775"/>
    </source>
</evidence>
<proteinExistence type="predicted"/>
<dbReference type="SUPFAM" id="SSF103642">
    <property type="entry name" value="Sec-C motif"/>
    <property type="match status" value="1"/>
</dbReference>
<dbReference type="AlphaFoldDB" id="A0A418XYK3"/>
<dbReference type="PANTHER" id="PTHR33747">
    <property type="entry name" value="UPF0225 PROTEIN SCO1677"/>
    <property type="match status" value="1"/>
</dbReference>
<organism evidence="2 3">
    <name type="scientific">Alcanivorax profundi</name>
    <dbReference type="NCBI Taxonomy" id="2338368"/>
    <lineage>
        <taxon>Bacteria</taxon>
        <taxon>Pseudomonadati</taxon>
        <taxon>Pseudomonadota</taxon>
        <taxon>Gammaproteobacteria</taxon>
        <taxon>Oceanospirillales</taxon>
        <taxon>Alcanivoracaceae</taxon>
        <taxon>Alcanivorax</taxon>
    </lineage>
</organism>
<dbReference type="Pfam" id="PF17775">
    <property type="entry name" value="YchJ_M-like"/>
    <property type="match status" value="1"/>
</dbReference>
<dbReference type="Proteomes" id="UP000283734">
    <property type="component" value="Unassembled WGS sequence"/>
</dbReference>
<dbReference type="EMBL" id="QYYA01000002">
    <property type="protein sequence ID" value="RJG18105.1"/>
    <property type="molecule type" value="Genomic_DNA"/>
</dbReference>
<accession>A0A418XYK3</accession>
<dbReference type="SUPFAM" id="SSF54427">
    <property type="entry name" value="NTF2-like"/>
    <property type="match status" value="1"/>
</dbReference>
<dbReference type="RefSeq" id="WP_031226189.1">
    <property type="nucleotide sequence ID" value="NZ_CAXGPP010000020.1"/>
</dbReference>
<feature type="domain" description="YchJ-like middle NTF2-like" evidence="1">
    <location>
        <begin position="28"/>
        <end position="118"/>
    </location>
</feature>
<dbReference type="Pfam" id="PF02810">
    <property type="entry name" value="SEC-C"/>
    <property type="match status" value="1"/>
</dbReference>